<evidence type="ECO:0000313" key="4">
    <source>
        <dbReference type="Proteomes" id="UP000461768"/>
    </source>
</evidence>
<keyword evidence="4" id="KW-1185">Reference proteome</keyword>
<dbReference type="GO" id="GO:0016787">
    <property type="term" value="F:hydrolase activity"/>
    <property type="evidence" value="ECO:0007669"/>
    <property type="project" value="UniProtKB-KW"/>
</dbReference>
<reference evidence="3 4" key="2">
    <citation type="submission" date="2020-02" db="EMBL/GenBank/DDBJ databases">
        <title>Candidatus Galacturonibacter soehngenii shows hetero-acetogenic catabolism of galacturonic acid but lacks a canonical carbon monoxide dehydrogenase/acetyl-CoA synthase complex.</title>
        <authorList>
            <person name="Diender M."/>
            <person name="Stouten G.R."/>
            <person name="Petersen J.F."/>
            <person name="Nielsen P.H."/>
            <person name="Dueholm M.S."/>
            <person name="Pronk J.T."/>
            <person name="Van Loosdrecht M.C.M."/>
        </authorList>
    </citation>
    <scope>NUCLEOTIDE SEQUENCE [LARGE SCALE GENOMIC DNA]</scope>
    <source>
        <strain evidence="3">GalUA</strain>
    </source>
</reference>
<proteinExistence type="predicted"/>
<evidence type="ECO:0000256" key="1">
    <source>
        <dbReference type="SAM" id="Phobius"/>
    </source>
</evidence>
<keyword evidence="1" id="KW-0472">Membrane</keyword>
<dbReference type="PANTHER" id="PTHR43358:SF4">
    <property type="entry name" value="ALPHA_BETA HYDROLASE FOLD-1 DOMAIN-CONTAINING PROTEIN"/>
    <property type="match status" value="1"/>
</dbReference>
<organism evidence="3 4">
    <name type="scientific">Candidatus Galacturonatibacter soehngenii</name>
    <dbReference type="NCBI Taxonomy" id="2307010"/>
    <lineage>
        <taxon>Bacteria</taxon>
        <taxon>Bacillati</taxon>
        <taxon>Bacillota</taxon>
        <taxon>Clostridia</taxon>
        <taxon>Lachnospirales</taxon>
        <taxon>Lachnospiraceae</taxon>
        <taxon>Candidatus Galacturonatibacter</taxon>
    </lineage>
</organism>
<dbReference type="EMBL" id="WAGX01000004">
    <property type="protein sequence ID" value="KAB1439365.1"/>
    <property type="molecule type" value="Genomic_DNA"/>
</dbReference>
<dbReference type="Pfam" id="PF00561">
    <property type="entry name" value="Abhydrolase_1"/>
    <property type="match status" value="1"/>
</dbReference>
<dbReference type="AlphaFoldDB" id="A0A7V7QM05"/>
<dbReference type="Gene3D" id="3.40.50.1820">
    <property type="entry name" value="alpha/beta hydrolase"/>
    <property type="match status" value="1"/>
</dbReference>
<dbReference type="PANTHER" id="PTHR43358">
    <property type="entry name" value="ALPHA/BETA-HYDROLASE"/>
    <property type="match status" value="1"/>
</dbReference>
<dbReference type="InterPro" id="IPR052920">
    <property type="entry name" value="DNA-binding_regulatory"/>
</dbReference>
<protein>
    <submittedName>
        <fullName evidence="3">Alpha/beta hydrolase</fullName>
    </submittedName>
</protein>
<dbReference type="SUPFAM" id="SSF53474">
    <property type="entry name" value="alpha/beta-Hydrolases"/>
    <property type="match status" value="1"/>
</dbReference>
<reference evidence="3 4" key="1">
    <citation type="submission" date="2019-09" db="EMBL/GenBank/DDBJ databases">
        <authorList>
            <person name="Valk L.C."/>
        </authorList>
    </citation>
    <scope>NUCLEOTIDE SEQUENCE [LARGE SCALE GENOMIC DNA]</scope>
    <source>
        <strain evidence="3">GalUA</strain>
    </source>
</reference>
<evidence type="ECO:0000313" key="3">
    <source>
        <dbReference type="EMBL" id="KAB1439365.1"/>
    </source>
</evidence>
<name>A0A7V7QM05_9FIRM</name>
<feature type="transmembrane region" description="Helical" evidence="1">
    <location>
        <begin position="9"/>
        <end position="31"/>
    </location>
</feature>
<dbReference type="InterPro" id="IPR029058">
    <property type="entry name" value="AB_hydrolase_fold"/>
</dbReference>
<dbReference type="Proteomes" id="UP000461768">
    <property type="component" value="Unassembled WGS sequence"/>
</dbReference>
<gene>
    <name evidence="3" type="ORF">F7O84_02910</name>
</gene>
<keyword evidence="3" id="KW-0378">Hydrolase</keyword>
<keyword evidence="1" id="KW-1133">Transmembrane helix</keyword>
<sequence length="326" mass="37309">MKLKKRLKIVFIIVLIAIVTGFIGISGVLGYQVANQLSYQNVSKNTIEASIMQLKSWGKTIDYYEENYEHKTMFLENEKGYQIPYTIIGDTKLKEKDTVILVHGAGGDYRSVYPHAEFYVQQGYNVVAIDQRASGLSKDNIVSFGYYEKYDLKDMVDFITEMLPQQKIILHGFSMGAATVALYGEMVGEKESILLMVLDSSYESMQYIFAKVWEGMDTGLPSSYAVFCGNIFLKTKFGYSFDDVNVIKAFERCKIPVLFFQGMNDDLTTPDRGKNLYEHSAAIQKEYVEQECGHIEGFVKHPKEYKKRVLEFIDEIRIDSYCEKKG</sequence>
<dbReference type="RefSeq" id="WP_151141787.1">
    <property type="nucleotide sequence ID" value="NZ_WAGX01000004.1"/>
</dbReference>
<evidence type="ECO:0000259" key="2">
    <source>
        <dbReference type="Pfam" id="PF00561"/>
    </source>
</evidence>
<feature type="domain" description="AB hydrolase-1" evidence="2">
    <location>
        <begin position="98"/>
        <end position="210"/>
    </location>
</feature>
<dbReference type="OrthoDB" id="9776685at2"/>
<dbReference type="InterPro" id="IPR000073">
    <property type="entry name" value="AB_hydrolase_1"/>
</dbReference>
<accession>A0A7V7QM05</accession>
<keyword evidence="1" id="KW-0812">Transmembrane</keyword>
<comment type="caution">
    <text evidence="3">The sequence shown here is derived from an EMBL/GenBank/DDBJ whole genome shotgun (WGS) entry which is preliminary data.</text>
</comment>